<comment type="caution">
    <text evidence="14">The sequence shown here is derived from an EMBL/GenBank/DDBJ whole genome shotgun (WGS) entry which is preliminary data.</text>
</comment>
<dbReference type="AlphaFoldDB" id="A0A7W5P935"/>
<dbReference type="CDD" id="cd07339">
    <property type="entry name" value="M48B_HtpX_like"/>
    <property type="match status" value="1"/>
</dbReference>
<gene>
    <name evidence="14" type="ORF">BDK63_000003</name>
</gene>
<feature type="transmembrane region" description="Helical" evidence="12">
    <location>
        <begin position="165"/>
        <end position="184"/>
    </location>
</feature>
<dbReference type="EMBL" id="JACHZF010000001">
    <property type="protein sequence ID" value="MBB3329167.1"/>
    <property type="molecule type" value="Genomic_DNA"/>
</dbReference>
<evidence type="ECO:0000256" key="3">
    <source>
        <dbReference type="ARBA" id="ARBA00022670"/>
    </source>
</evidence>
<name>A0A7W5P935_9GAMM</name>
<evidence type="ECO:0000256" key="1">
    <source>
        <dbReference type="ARBA" id="ARBA00004651"/>
    </source>
</evidence>
<feature type="transmembrane region" description="Helical" evidence="12">
    <location>
        <begin position="196"/>
        <end position="213"/>
    </location>
</feature>
<evidence type="ECO:0000256" key="4">
    <source>
        <dbReference type="ARBA" id="ARBA00022692"/>
    </source>
</evidence>
<dbReference type="Gene3D" id="3.30.2010.10">
    <property type="entry name" value="Metalloproteases ('zincins'), catalytic domain"/>
    <property type="match status" value="1"/>
</dbReference>
<keyword evidence="9 11" id="KW-0482">Metalloprotease</keyword>
<evidence type="ECO:0000259" key="13">
    <source>
        <dbReference type="Pfam" id="PF01435"/>
    </source>
</evidence>
<keyword evidence="10 12" id="KW-0472">Membrane</keyword>
<keyword evidence="8 12" id="KW-1133">Transmembrane helix</keyword>
<evidence type="ECO:0000256" key="6">
    <source>
        <dbReference type="ARBA" id="ARBA00022801"/>
    </source>
</evidence>
<keyword evidence="3 11" id="KW-0645">Protease</keyword>
<feature type="domain" description="Peptidase M48" evidence="13">
    <location>
        <begin position="77"/>
        <end position="280"/>
    </location>
</feature>
<evidence type="ECO:0000256" key="9">
    <source>
        <dbReference type="ARBA" id="ARBA00023049"/>
    </source>
</evidence>
<dbReference type="Pfam" id="PF01435">
    <property type="entry name" value="Peptidase_M48"/>
    <property type="match status" value="1"/>
</dbReference>
<reference evidence="14 15" key="1">
    <citation type="submission" date="2020-08" db="EMBL/GenBank/DDBJ databases">
        <title>Genomic Encyclopedia of Archaeal and Bacterial Type Strains, Phase II (KMG-II): from individual species to whole genera.</title>
        <authorList>
            <person name="Goeker M."/>
        </authorList>
    </citation>
    <scope>NUCLEOTIDE SEQUENCE [LARGE SCALE GENOMIC DNA]</scope>
    <source>
        <strain evidence="14 15">5AG</strain>
    </source>
</reference>
<proteinExistence type="inferred from homology"/>
<dbReference type="InterPro" id="IPR001915">
    <property type="entry name" value="Peptidase_M48"/>
</dbReference>
<evidence type="ECO:0000256" key="8">
    <source>
        <dbReference type="ARBA" id="ARBA00022989"/>
    </source>
</evidence>
<feature type="transmembrane region" description="Helical" evidence="12">
    <location>
        <begin position="20"/>
        <end position="53"/>
    </location>
</feature>
<organism evidence="14 15">
    <name type="scientific">Halomonas campaniensis</name>
    <dbReference type="NCBI Taxonomy" id="213554"/>
    <lineage>
        <taxon>Bacteria</taxon>
        <taxon>Pseudomonadati</taxon>
        <taxon>Pseudomonadota</taxon>
        <taxon>Gammaproteobacteria</taxon>
        <taxon>Oceanospirillales</taxon>
        <taxon>Halomonadaceae</taxon>
        <taxon>Halomonas</taxon>
    </lineage>
</organism>
<keyword evidence="2" id="KW-1003">Cell membrane</keyword>
<evidence type="ECO:0000256" key="2">
    <source>
        <dbReference type="ARBA" id="ARBA00022475"/>
    </source>
</evidence>
<dbReference type="Proteomes" id="UP000553442">
    <property type="component" value="Unassembled WGS sequence"/>
</dbReference>
<dbReference type="GO" id="GO:0006508">
    <property type="term" value="P:proteolysis"/>
    <property type="evidence" value="ECO:0007669"/>
    <property type="project" value="UniProtKB-KW"/>
</dbReference>
<evidence type="ECO:0000256" key="12">
    <source>
        <dbReference type="SAM" id="Phobius"/>
    </source>
</evidence>
<evidence type="ECO:0000256" key="11">
    <source>
        <dbReference type="RuleBase" id="RU003983"/>
    </source>
</evidence>
<keyword evidence="5" id="KW-0479">Metal-binding</keyword>
<dbReference type="PANTHER" id="PTHR43221">
    <property type="entry name" value="PROTEASE HTPX"/>
    <property type="match status" value="1"/>
</dbReference>
<keyword evidence="7 11" id="KW-0862">Zinc</keyword>
<keyword evidence="14" id="KW-0346">Stress response</keyword>
<evidence type="ECO:0000256" key="10">
    <source>
        <dbReference type="ARBA" id="ARBA00023136"/>
    </source>
</evidence>
<evidence type="ECO:0000313" key="15">
    <source>
        <dbReference type="Proteomes" id="UP000553442"/>
    </source>
</evidence>
<comment type="similarity">
    <text evidence="11">Belongs to the peptidase M48 family.</text>
</comment>
<dbReference type="GO" id="GO:0046872">
    <property type="term" value="F:metal ion binding"/>
    <property type="evidence" value="ECO:0007669"/>
    <property type="project" value="UniProtKB-KW"/>
</dbReference>
<evidence type="ECO:0000256" key="5">
    <source>
        <dbReference type="ARBA" id="ARBA00022723"/>
    </source>
</evidence>
<comment type="cofactor">
    <cofactor evidence="11">
        <name>Zn(2+)</name>
        <dbReference type="ChEBI" id="CHEBI:29105"/>
    </cofactor>
    <text evidence="11">Binds 1 zinc ion per subunit.</text>
</comment>
<dbReference type="RefSeq" id="WP_183329263.1">
    <property type="nucleotide sequence ID" value="NZ_JACHZF010000001.1"/>
</dbReference>
<protein>
    <submittedName>
        <fullName evidence="14">Heat shock protein HtpX</fullName>
        <ecNumber evidence="14">3.4.24.-</ecNumber>
    </submittedName>
</protein>
<keyword evidence="15" id="KW-1185">Reference proteome</keyword>
<evidence type="ECO:0000313" key="14">
    <source>
        <dbReference type="EMBL" id="MBB3329167.1"/>
    </source>
</evidence>
<sequence>MPRAAPSLLPNRLKNALQHLLILAGLALVLAVPGYLLAGLFGVIWCFALVALTLYLSGRVPARVVLANASAGLLRRHQAPELYRVLDALYRHAGLTAEPLLFYSPSPGLNAFAVGDRHDGGIAITEGLIRTLNLRQLGGVLAHEVSHLRHGDTRVMSMAATMTRLTIWGAFLVQLGLVMMLPLVMAGEIDMPWRELLVVGLTPTLSTLLQLALSRNREYTADLEAVALTHDPRGLASALAVLERHDSLWLTAIFGRQPPTWLRYLQTHPPTRERIRRLLALDGTAADSPAPRREPSPEAPVVISRPDAQGRRYWILRRR</sequence>
<dbReference type="InterPro" id="IPR050083">
    <property type="entry name" value="HtpX_protease"/>
</dbReference>
<dbReference type="PANTHER" id="PTHR43221:SF1">
    <property type="entry name" value="PROTEASE HTPX"/>
    <property type="match status" value="1"/>
</dbReference>
<keyword evidence="6 11" id="KW-0378">Hydrolase</keyword>
<dbReference type="EC" id="3.4.24.-" evidence="14"/>
<accession>A0A7W5P935</accession>
<evidence type="ECO:0000256" key="7">
    <source>
        <dbReference type="ARBA" id="ARBA00022833"/>
    </source>
</evidence>
<keyword evidence="4 12" id="KW-0812">Transmembrane</keyword>
<dbReference type="GO" id="GO:0005886">
    <property type="term" value="C:plasma membrane"/>
    <property type="evidence" value="ECO:0007669"/>
    <property type="project" value="UniProtKB-SubCell"/>
</dbReference>
<comment type="subcellular location">
    <subcellularLocation>
        <location evidence="1">Cell membrane</location>
        <topology evidence="1">Multi-pass membrane protein</topology>
    </subcellularLocation>
</comment>
<dbReference type="GO" id="GO:0004222">
    <property type="term" value="F:metalloendopeptidase activity"/>
    <property type="evidence" value="ECO:0007669"/>
    <property type="project" value="InterPro"/>
</dbReference>